<name>A0A7V8FNC5_9BURK</name>
<evidence type="ECO:0000313" key="2">
    <source>
        <dbReference type="EMBL" id="KAF1020776.1"/>
    </source>
</evidence>
<organism evidence="2 3">
    <name type="scientific">Paracidovorax wautersii</name>
    <dbReference type="NCBI Taxonomy" id="1177982"/>
    <lineage>
        <taxon>Bacteria</taxon>
        <taxon>Pseudomonadati</taxon>
        <taxon>Pseudomonadota</taxon>
        <taxon>Betaproteobacteria</taxon>
        <taxon>Burkholderiales</taxon>
        <taxon>Comamonadaceae</taxon>
        <taxon>Paracidovorax</taxon>
    </lineage>
</organism>
<comment type="caution">
    <text evidence="2">The sequence shown here is derived from an EMBL/GenBank/DDBJ whole genome shotgun (WGS) entry which is preliminary data.</text>
</comment>
<dbReference type="AlphaFoldDB" id="A0A7V8FNC5"/>
<evidence type="ECO:0000256" key="1">
    <source>
        <dbReference type="SAM" id="MobiDB-lite"/>
    </source>
</evidence>
<reference evidence="3" key="1">
    <citation type="journal article" date="2020" name="MBio">
        <title>Horizontal gene transfer to a defensive symbiont with a reduced genome amongst a multipartite beetle microbiome.</title>
        <authorList>
            <person name="Waterworth S.C."/>
            <person name="Florez L.V."/>
            <person name="Rees E.R."/>
            <person name="Hertweck C."/>
            <person name="Kaltenpoth M."/>
            <person name="Kwan J.C."/>
        </authorList>
    </citation>
    <scope>NUCLEOTIDE SEQUENCE [LARGE SCALE GENOMIC DNA]</scope>
</reference>
<sequence>MSGHFNTPQSRRDATEFLAAFLVEAIELQLTDGQRIDAALDRLLAQVVAQSLQDRDIESLLSDVHGDPRLRDRSQEFASRRHASEHADMQGDVASALHALGRGGKLTLLADHLGLRGAVDELATVLSIDETSKTRILYENPRSHAAAHGHPDLRSSGPAGYAAAAA</sequence>
<evidence type="ECO:0000313" key="3">
    <source>
        <dbReference type="Proteomes" id="UP000461670"/>
    </source>
</evidence>
<protein>
    <submittedName>
        <fullName evidence="2">Uncharacterized protein</fullName>
    </submittedName>
</protein>
<gene>
    <name evidence="2" type="ORF">GAK30_02271</name>
</gene>
<accession>A0A7V8FNC5</accession>
<feature type="region of interest" description="Disordered" evidence="1">
    <location>
        <begin position="143"/>
        <end position="166"/>
    </location>
</feature>
<dbReference type="Proteomes" id="UP000461670">
    <property type="component" value="Unassembled WGS sequence"/>
</dbReference>
<proteinExistence type="predicted"/>
<dbReference type="EMBL" id="WNDQ01000030">
    <property type="protein sequence ID" value="KAF1020776.1"/>
    <property type="molecule type" value="Genomic_DNA"/>
</dbReference>